<name>A0ABR8DHF2_9NOST</name>
<feature type="compositionally biased region" description="Basic and acidic residues" evidence="1">
    <location>
        <begin position="79"/>
        <end position="96"/>
    </location>
</feature>
<organism evidence="2 3">
    <name type="scientific">Anabaena azotica FACHB-119</name>
    <dbReference type="NCBI Taxonomy" id="947527"/>
    <lineage>
        <taxon>Bacteria</taxon>
        <taxon>Bacillati</taxon>
        <taxon>Cyanobacteriota</taxon>
        <taxon>Cyanophyceae</taxon>
        <taxon>Nostocales</taxon>
        <taxon>Nostocaceae</taxon>
        <taxon>Anabaena</taxon>
        <taxon>Anabaena azotica</taxon>
    </lineage>
</organism>
<proteinExistence type="predicted"/>
<evidence type="ECO:0000313" key="2">
    <source>
        <dbReference type="EMBL" id="MBD2505521.1"/>
    </source>
</evidence>
<evidence type="ECO:0000313" key="3">
    <source>
        <dbReference type="Proteomes" id="UP000661112"/>
    </source>
</evidence>
<gene>
    <name evidence="2" type="ORF">H6G83_33835</name>
</gene>
<evidence type="ECO:0000256" key="1">
    <source>
        <dbReference type="SAM" id="MobiDB-lite"/>
    </source>
</evidence>
<feature type="region of interest" description="Disordered" evidence="1">
    <location>
        <begin position="79"/>
        <end position="99"/>
    </location>
</feature>
<feature type="region of interest" description="Disordered" evidence="1">
    <location>
        <begin position="155"/>
        <end position="176"/>
    </location>
</feature>
<keyword evidence="3" id="KW-1185">Reference proteome</keyword>
<reference evidence="2 3" key="1">
    <citation type="journal article" date="2020" name="ISME J.">
        <title>Comparative genomics reveals insights into cyanobacterial evolution and habitat adaptation.</title>
        <authorList>
            <person name="Chen M.Y."/>
            <person name="Teng W.K."/>
            <person name="Zhao L."/>
            <person name="Hu C.X."/>
            <person name="Zhou Y.K."/>
            <person name="Han B.P."/>
            <person name="Song L.R."/>
            <person name="Shu W.S."/>
        </authorList>
    </citation>
    <scope>NUCLEOTIDE SEQUENCE [LARGE SCALE GENOMIC DNA]</scope>
    <source>
        <strain evidence="2 3">FACHB-119</strain>
    </source>
</reference>
<comment type="caution">
    <text evidence="2">The sequence shown here is derived from an EMBL/GenBank/DDBJ whole genome shotgun (WGS) entry which is preliminary data.</text>
</comment>
<dbReference type="EMBL" id="JACJSG010000094">
    <property type="protein sequence ID" value="MBD2505521.1"/>
    <property type="molecule type" value="Genomic_DNA"/>
</dbReference>
<protein>
    <submittedName>
        <fullName evidence="2">Uncharacterized protein</fullName>
    </submittedName>
</protein>
<accession>A0ABR8DHF2</accession>
<feature type="region of interest" description="Disordered" evidence="1">
    <location>
        <begin position="1"/>
        <end position="23"/>
    </location>
</feature>
<sequence>MSRTKRWLNMNGKEFNSDGTLKPEAREKMLAQGMADGAIDSYARRSKQEFDEWQRLDQTEPEPWPIYTAYDFFTEEEKRQFNPDGSLKPEYRERELASGTSEDWLDEMQRRKILEVNNYNNVSAEYAEQGINFGKEQMEEKLASIRTYPERLKQMQQDLANFEEPSSLPFDPDTDW</sequence>
<dbReference type="Proteomes" id="UP000661112">
    <property type="component" value="Unassembled WGS sequence"/>
</dbReference>